<feature type="domain" description="F-box" evidence="3">
    <location>
        <begin position="14"/>
        <end position="54"/>
    </location>
</feature>
<dbReference type="CDD" id="cd22152">
    <property type="entry name" value="F-box_AtAFR-like"/>
    <property type="match status" value="1"/>
</dbReference>
<dbReference type="InterPro" id="IPR015915">
    <property type="entry name" value="Kelch-typ_b-propeller"/>
</dbReference>
<dbReference type="InterPro" id="IPR006652">
    <property type="entry name" value="Kelch_1"/>
</dbReference>
<dbReference type="SMART" id="SM00612">
    <property type="entry name" value="Kelch"/>
    <property type="match status" value="1"/>
</dbReference>
<dbReference type="Pfam" id="PF01344">
    <property type="entry name" value="Kelch_1"/>
    <property type="match status" value="1"/>
</dbReference>
<reference evidence="4" key="1">
    <citation type="submission" date="2020-07" db="EMBL/GenBank/DDBJ databases">
        <authorList>
            <person name="Lin J."/>
        </authorList>
    </citation>
    <scope>NUCLEOTIDE SEQUENCE</scope>
</reference>
<dbReference type="AlphaFoldDB" id="A0A6V7QCK8"/>
<accession>A0A6V7QCK8</accession>
<dbReference type="SMART" id="SM00256">
    <property type="entry name" value="FBOX"/>
    <property type="match status" value="1"/>
</dbReference>
<dbReference type="SUPFAM" id="SSF117281">
    <property type="entry name" value="Kelch motif"/>
    <property type="match status" value="1"/>
</dbReference>
<dbReference type="InterPro" id="IPR036047">
    <property type="entry name" value="F-box-like_dom_sf"/>
</dbReference>
<dbReference type="EMBL" id="LR862135">
    <property type="protein sequence ID" value="CAD1840852.1"/>
    <property type="molecule type" value="Genomic_DNA"/>
</dbReference>
<protein>
    <recommendedName>
        <fullName evidence="3">F-box domain-containing protein</fullName>
    </recommendedName>
</protein>
<name>A0A6V7QCK8_ANACO</name>
<dbReference type="SUPFAM" id="SSF81383">
    <property type="entry name" value="F-box domain"/>
    <property type="match status" value="1"/>
</dbReference>
<dbReference type="PANTHER" id="PTHR46344">
    <property type="entry name" value="OS02G0202900 PROTEIN"/>
    <property type="match status" value="1"/>
</dbReference>
<evidence type="ECO:0000259" key="3">
    <source>
        <dbReference type="SMART" id="SM00256"/>
    </source>
</evidence>
<dbReference type="InterPro" id="IPR001810">
    <property type="entry name" value="F-box_dom"/>
</dbReference>
<dbReference type="Pfam" id="PF00646">
    <property type="entry name" value="F-box"/>
    <property type="match status" value="1"/>
</dbReference>
<organism evidence="4">
    <name type="scientific">Ananas comosus var. bracteatus</name>
    <name type="common">red pineapple</name>
    <dbReference type="NCBI Taxonomy" id="296719"/>
    <lineage>
        <taxon>Eukaryota</taxon>
        <taxon>Viridiplantae</taxon>
        <taxon>Streptophyta</taxon>
        <taxon>Embryophyta</taxon>
        <taxon>Tracheophyta</taxon>
        <taxon>Spermatophyta</taxon>
        <taxon>Magnoliopsida</taxon>
        <taxon>Liliopsida</taxon>
        <taxon>Poales</taxon>
        <taxon>Bromeliaceae</taxon>
        <taxon>Bromelioideae</taxon>
        <taxon>Ananas</taxon>
    </lineage>
</organism>
<dbReference type="PANTHER" id="PTHR46344:SF26">
    <property type="entry name" value="F-BOX DOMAIN-CONTAINING PROTEIN"/>
    <property type="match status" value="1"/>
</dbReference>
<proteinExistence type="predicted"/>
<keyword evidence="2" id="KW-0677">Repeat</keyword>
<sequence>MEPESSHVPLIPGLPDDIALLCLARVPRRYHHALRCVSRRWRGLLCSEEWRLCRQKNNWEETWVYAVCRDKNKGVQIYVLDPDRASRCWRVIQVIETPWMKREGVSFETLGKKLYLFGGCGGGKNAVDDVYCYDASANRWETVARMPTARYANVKAAFSLNLERVLFCLDICKRQALRHGRAWVRWRCTNSLDVFDSDSNTWSSHESSMLTRNVIKIIPVDEKLYTVHNETEDGYPFAGVYDPLSRSWHAEENGIAVCFYGPTVVIDRTVYIMLDQYLGPRLMMWQEETSWDPLGRLSYLLARPPCQLVTIGRSIFAIGRGLSTVIADVDTAAKVPGFLVCSSFRPIFEDDFNVISCKTITI</sequence>
<gene>
    <name evidence="4" type="ORF">CB5_LOCUS24063</name>
</gene>
<evidence type="ECO:0000256" key="2">
    <source>
        <dbReference type="ARBA" id="ARBA00022737"/>
    </source>
</evidence>
<evidence type="ECO:0000313" key="4">
    <source>
        <dbReference type="EMBL" id="CAD1840852.1"/>
    </source>
</evidence>
<keyword evidence="1" id="KW-0880">Kelch repeat</keyword>
<dbReference type="Gene3D" id="2.120.10.80">
    <property type="entry name" value="Kelch-type beta propeller"/>
    <property type="match status" value="1"/>
</dbReference>
<evidence type="ECO:0000256" key="1">
    <source>
        <dbReference type="ARBA" id="ARBA00022441"/>
    </source>
</evidence>